<dbReference type="Gene3D" id="1.10.10.10">
    <property type="entry name" value="Winged helix-like DNA-binding domain superfamily/Winged helix DNA-binding domain"/>
    <property type="match status" value="1"/>
</dbReference>
<dbReference type="InterPro" id="IPR026881">
    <property type="entry name" value="WYL_dom"/>
</dbReference>
<dbReference type="InterPro" id="IPR013196">
    <property type="entry name" value="HTH_11"/>
</dbReference>
<evidence type="ECO:0000313" key="4">
    <source>
        <dbReference type="Proteomes" id="UP001555342"/>
    </source>
</evidence>
<dbReference type="RefSeq" id="WP_264923689.1">
    <property type="nucleotide sequence ID" value="NZ_JBFMVT010000002.1"/>
</dbReference>
<comment type="caution">
    <text evidence="3">The sequence shown here is derived from an EMBL/GenBank/DDBJ whole genome shotgun (WGS) entry which is preliminary data.</text>
</comment>
<proteinExistence type="predicted"/>
<accession>A0ABV3NR42</accession>
<evidence type="ECO:0000259" key="2">
    <source>
        <dbReference type="Pfam" id="PF13280"/>
    </source>
</evidence>
<evidence type="ECO:0000313" key="3">
    <source>
        <dbReference type="EMBL" id="MEW7311994.1"/>
    </source>
</evidence>
<dbReference type="Pfam" id="PF08279">
    <property type="entry name" value="HTH_11"/>
    <property type="match status" value="1"/>
</dbReference>
<organism evidence="3 4">
    <name type="scientific">Buttiauxella gaviniae</name>
    <dbReference type="NCBI Taxonomy" id="82990"/>
    <lineage>
        <taxon>Bacteria</taxon>
        <taxon>Pseudomonadati</taxon>
        <taxon>Pseudomonadota</taxon>
        <taxon>Gammaproteobacteria</taxon>
        <taxon>Enterobacterales</taxon>
        <taxon>Enterobacteriaceae</taxon>
        <taxon>Buttiauxella</taxon>
    </lineage>
</organism>
<dbReference type="InterPro" id="IPR036388">
    <property type="entry name" value="WH-like_DNA-bd_sf"/>
</dbReference>
<keyword evidence="4" id="KW-1185">Reference proteome</keyword>
<dbReference type="Pfam" id="PF13280">
    <property type="entry name" value="WYL"/>
    <property type="match status" value="1"/>
</dbReference>
<evidence type="ECO:0000259" key="1">
    <source>
        <dbReference type="Pfam" id="PF08279"/>
    </source>
</evidence>
<reference evidence="3 4" key="1">
    <citation type="submission" date="2024-07" db="EMBL/GenBank/DDBJ databases">
        <authorList>
            <person name="Wang L."/>
        </authorList>
    </citation>
    <scope>NUCLEOTIDE SEQUENCE [LARGE SCALE GENOMIC DNA]</scope>
    <source>
        <strain evidence="3 4">WL359</strain>
    </source>
</reference>
<sequence length="243" mass="28002">MDIFLMNNTSTRYDRFAIRLTQIISRLLSGESLDLKTLAEEFGVSERTLQRDFHQRLLHLNIVSENGRWRLDGKRFTDSSLDVLAFMRNTGITQLFPSPDRRLMHYLTGETSYSPCLIWPSSHSDSVVSSECFQRLIQAICQQNCIHLLTGGDSQAVFEPYRLIHTEGNWYLVACQAEIIRVIPVASINQVKLTTESFVRRDDICHLTAGKRFIASLPHFPYIHDVMNPANHRSYKKYCSSDK</sequence>
<dbReference type="Proteomes" id="UP001555342">
    <property type="component" value="Unassembled WGS sequence"/>
</dbReference>
<feature type="domain" description="Helix-turn-helix type 11" evidence="1">
    <location>
        <begin position="19"/>
        <end position="53"/>
    </location>
</feature>
<dbReference type="PROSITE" id="PS52050">
    <property type="entry name" value="WYL"/>
    <property type="match status" value="1"/>
</dbReference>
<protein>
    <submittedName>
        <fullName evidence="3">WYL domain-containing protein</fullName>
    </submittedName>
</protein>
<gene>
    <name evidence="3" type="ORF">AB1E22_04590</name>
</gene>
<name>A0ABV3NR42_9ENTR</name>
<dbReference type="EMBL" id="JBFMVT010000002">
    <property type="protein sequence ID" value="MEW7311994.1"/>
    <property type="molecule type" value="Genomic_DNA"/>
</dbReference>
<feature type="domain" description="WYL" evidence="2">
    <location>
        <begin position="133"/>
        <end position="191"/>
    </location>
</feature>